<dbReference type="PANTHER" id="PTHR36848:SF2">
    <property type="entry name" value="SECRETED PROTEIN"/>
    <property type="match status" value="1"/>
</dbReference>
<accession>A0AAE3AT28</accession>
<keyword evidence="2" id="KW-1185">Reference proteome</keyword>
<dbReference type="AlphaFoldDB" id="A0AAE3AT28"/>
<evidence type="ECO:0000313" key="2">
    <source>
        <dbReference type="Proteomes" id="UP001199355"/>
    </source>
</evidence>
<dbReference type="CDD" id="cd03143">
    <property type="entry name" value="A4_beta-galactosidase_middle_domain"/>
    <property type="match status" value="1"/>
</dbReference>
<reference evidence="1 2" key="1">
    <citation type="submission" date="2021-10" db="EMBL/GenBank/DDBJ databases">
        <title>Anaerobic single-cell dispensing facilitates the cultivation of human gut bacteria.</title>
        <authorList>
            <person name="Afrizal A."/>
        </authorList>
    </citation>
    <scope>NUCLEOTIDE SEQUENCE [LARGE SCALE GENOMIC DNA]</scope>
    <source>
        <strain evidence="1 2">CLA-AA-H244</strain>
    </source>
</reference>
<protein>
    <recommendedName>
        <fullName evidence="3">Glycoside hydrolase</fullName>
    </recommendedName>
</protein>
<dbReference type="RefSeq" id="WP_308727473.1">
    <property type="nucleotide sequence ID" value="NZ_JAJEQF010000001.1"/>
</dbReference>
<dbReference type="Proteomes" id="UP001199355">
    <property type="component" value="Unassembled WGS sequence"/>
</dbReference>
<evidence type="ECO:0000313" key="1">
    <source>
        <dbReference type="EMBL" id="MCC2166271.1"/>
    </source>
</evidence>
<comment type="caution">
    <text evidence="1">The sequence shown here is derived from an EMBL/GenBank/DDBJ whole genome shotgun (WGS) entry which is preliminary data.</text>
</comment>
<organism evidence="1 2">
    <name type="scientific">Gallintestinimicrobium propionicum</name>
    <dbReference type="NCBI Taxonomy" id="2981770"/>
    <lineage>
        <taxon>Bacteria</taxon>
        <taxon>Bacillati</taxon>
        <taxon>Bacillota</taxon>
        <taxon>Clostridia</taxon>
        <taxon>Lachnospirales</taxon>
        <taxon>Lachnospiraceae</taxon>
        <taxon>Gallintestinimicrobium</taxon>
    </lineage>
</organism>
<sequence length="1069" mass="119623">MLYKKNQAEKLEDSLFKQPTAEYRGAPFWAWNTRLEQKELDRQMEVLKSMGFGGAHLHPRTGLETPYLSEEFMDRIKGCLAKAKQENLQVYLYDEDRWPSGFAGGLVTKEEKYRAQYLLFTNKPYEAGEEAQMQTDSSARAARTLNGRLLEVYDVVLDEKGYLVSGKKLEEGMQPRGTCWYAYLERPLPSTWYNHQTYVNTLDKAAMDRFLEITHEAYAKEIGDEFGKTVPTIFTDEPQFSHKTLLQFPQEKRDVILPWTEDFAQTYQEMYQEDILEKLPELIWEKADRSVSTIRYHYHDHVTERFTRAFADNVGAWCKKHNIALTGHMMEEPTLRSQTAALGEAMRAYRSFELPGIDMLCDNHEYTTAKQAQSASHQFGREGVMSELYGVTSWSFDFRRHKLQGDWQAALGITLRVPHLSWVSMKGEAKRDYPASINYQSPWCKEYKTVEDHFARVNTAMTRGKAAVRVGVIHPIESYWLHWGPESQTGSIREQMEERFQNVTRWLLFGSCDFDFLDESLLPDLCTEAGNPLKVGAMSYDAVIIPGCETLRSTTIERLRTFARAGGKLILMGEAPTMTDAVPSNDGAELAALSRQIVFEKAALLEAVEPYRALRLENETGSLTNHYIYQLRIDQDCGWLFIAVGEPAENPDFVKKDPVNIVLNGRFTVKEYDTMTGRIRDVKTAKRGAQTVINHIFYNQSSLLLKLMPVGEASGSVQAAAANDATQAAGVPGAMQAVSGASSTAESCAACGDFTSAAALREQLLASGAAPKTLPNRVAVTLSEPNVLLLDRAEFCLDGGAYQPAQELLRADNVLRSQLGFSARGGEVAQPWVLPEEKTEHFATLRFTIESEVEVPVRLALEEAEHASVKLNGKTVNEKVSGWYTDHCIGTIEIGTLQKGTNIVEATVPFTHRIGLEWCYLLGDFGVRIEGRAGVVTAPVRALSFGDIVPQGLPFYGGNITYHLPVSIGANGAVVHIPHYRGALVAIEKDGKRLGETTFAPYDLTVGKTESLELVLFGNRVNTFGAVHMVGEDDRFLNPGSWRTQDDGWSEEYVLQKVGILSAPVIVEK</sequence>
<gene>
    <name evidence="1" type="ORF">LKD45_00935</name>
</gene>
<evidence type="ECO:0008006" key="3">
    <source>
        <dbReference type="Google" id="ProtNLM"/>
    </source>
</evidence>
<dbReference type="Gene3D" id="3.40.50.880">
    <property type="match status" value="1"/>
</dbReference>
<dbReference type="InterPro" id="IPR029062">
    <property type="entry name" value="Class_I_gatase-like"/>
</dbReference>
<proteinExistence type="predicted"/>
<dbReference type="PANTHER" id="PTHR36848">
    <property type="entry name" value="DNA-BINDING PROTEIN (PUTATIVE SECRETED PROTEIN)-RELATED"/>
    <property type="match status" value="1"/>
</dbReference>
<dbReference type="EMBL" id="JAJEQF010000001">
    <property type="protein sequence ID" value="MCC2166271.1"/>
    <property type="molecule type" value="Genomic_DNA"/>
</dbReference>
<dbReference type="InterPro" id="IPR053161">
    <property type="entry name" value="Ulvan_degrading_GH"/>
</dbReference>
<name>A0AAE3AT28_9FIRM</name>